<dbReference type="Ensembl" id="ENSGMOT00000016477.2">
    <property type="protein sequence ID" value="ENSGMOP00000016067.2"/>
    <property type="gene ID" value="ENSGMOG00000015020.2"/>
</dbReference>
<evidence type="ECO:0000256" key="1">
    <source>
        <dbReference type="ARBA" id="ARBA00004141"/>
    </source>
</evidence>
<feature type="region of interest" description="Disordered" evidence="6">
    <location>
        <begin position="1"/>
        <end position="54"/>
    </location>
</feature>
<reference evidence="8" key="1">
    <citation type="submission" date="2025-08" db="UniProtKB">
        <authorList>
            <consortium name="Ensembl"/>
        </authorList>
    </citation>
    <scope>IDENTIFICATION</scope>
</reference>
<proteinExistence type="inferred from homology"/>
<accession>A0A8C5F8J1</accession>
<sequence>MSCNPYSCHQPTPRPRGQVRRQPCSSNATLSPLGPDPTTAHTSHGYRARHTGRTGTMPSATKILYFFSSALASSISVGLLGFSMSTTWTHATMECAADLANTTFANGTASITLDLFDMISERTSCPAIGSRPDKFKVFTELGNVGTAPQVLHGLVVMLLALCLLASCGSILIALYNSVSNPYETYMGPIGIYVCSSVGACVSFLVLVLFVINLFVNRVAEELVIVVSTLAALKVQNTQVSMGLGYYLVLPYLALTLMAIGFVYLYQHAAYRHQREQQRPTEEPKDVLMY</sequence>
<evidence type="ECO:0000256" key="2">
    <source>
        <dbReference type="ARBA" id="ARBA00005787"/>
    </source>
</evidence>
<comment type="subcellular location">
    <subcellularLocation>
        <location evidence="1">Membrane</location>
        <topology evidence="1">Multi-pass membrane protein</topology>
    </subcellularLocation>
</comment>
<dbReference type="GeneTree" id="ENSGT00850000132319"/>
<reference evidence="8" key="2">
    <citation type="submission" date="2025-09" db="UniProtKB">
        <authorList>
            <consortium name="Ensembl"/>
        </authorList>
    </citation>
    <scope>IDENTIFICATION</scope>
</reference>
<feature type="transmembrane region" description="Helical" evidence="7">
    <location>
        <begin position="150"/>
        <end position="177"/>
    </location>
</feature>
<organism evidence="8 9">
    <name type="scientific">Gadus morhua</name>
    <name type="common">Atlantic cod</name>
    <dbReference type="NCBI Taxonomy" id="8049"/>
    <lineage>
        <taxon>Eukaryota</taxon>
        <taxon>Metazoa</taxon>
        <taxon>Chordata</taxon>
        <taxon>Craniata</taxon>
        <taxon>Vertebrata</taxon>
        <taxon>Euteleostomi</taxon>
        <taxon>Actinopterygii</taxon>
        <taxon>Neopterygii</taxon>
        <taxon>Teleostei</taxon>
        <taxon>Neoteleostei</taxon>
        <taxon>Acanthomorphata</taxon>
        <taxon>Zeiogadaria</taxon>
        <taxon>Gadariae</taxon>
        <taxon>Gadiformes</taxon>
        <taxon>Gadoidei</taxon>
        <taxon>Gadidae</taxon>
        <taxon>Gadus</taxon>
    </lineage>
</organism>
<dbReference type="GO" id="GO:0016020">
    <property type="term" value="C:membrane"/>
    <property type="evidence" value="ECO:0007669"/>
    <property type="project" value="UniProtKB-SubCell"/>
</dbReference>
<dbReference type="OMA" id="IIIVFYQ"/>
<keyword evidence="4 7" id="KW-1133">Transmembrane helix</keyword>
<dbReference type="PANTHER" id="PTHR31548">
    <property type="entry name" value="CLARIN"/>
    <property type="match status" value="1"/>
</dbReference>
<feature type="transmembrane region" description="Helical" evidence="7">
    <location>
        <begin position="243"/>
        <end position="265"/>
    </location>
</feature>
<comment type="similarity">
    <text evidence="2">Belongs to the clarin family.</text>
</comment>
<keyword evidence="5 7" id="KW-0472">Membrane</keyword>
<evidence type="ECO:0000256" key="3">
    <source>
        <dbReference type="ARBA" id="ARBA00022692"/>
    </source>
</evidence>
<dbReference type="GO" id="GO:0007605">
    <property type="term" value="P:sensory perception of sound"/>
    <property type="evidence" value="ECO:0007669"/>
    <property type="project" value="UniProtKB-ARBA"/>
</dbReference>
<evidence type="ECO:0000256" key="4">
    <source>
        <dbReference type="ARBA" id="ARBA00022989"/>
    </source>
</evidence>
<name>A0A8C5F8J1_GADMO</name>
<evidence type="ECO:0000256" key="6">
    <source>
        <dbReference type="SAM" id="MobiDB-lite"/>
    </source>
</evidence>
<dbReference type="InterPro" id="IPR026748">
    <property type="entry name" value="Clarin"/>
</dbReference>
<keyword evidence="9" id="KW-1185">Reference proteome</keyword>
<dbReference type="PANTHER" id="PTHR31548:SF3">
    <property type="entry name" value="CLARIN-3"/>
    <property type="match status" value="1"/>
</dbReference>
<dbReference type="Pfam" id="PF25807">
    <property type="entry name" value="Clarin-2"/>
    <property type="match status" value="1"/>
</dbReference>
<evidence type="ECO:0000313" key="8">
    <source>
        <dbReference type="Ensembl" id="ENSGMOP00000016067.2"/>
    </source>
</evidence>
<feature type="compositionally biased region" description="Polar residues" evidence="6">
    <location>
        <begin position="1"/>
        <end position="10"/>
    </location>
</feature>
<dbReference type="AlphaFoldDB" id="A0A8C5F8J1"/>
<evidence type="ECO:0000256" key="7">
    <source>
        <dbReference type="SAM" id="Phobius"/>
    </source>
</evidence>
<evidence type="ECO:0000256" key="5">
    <source>
        <dbReference type="ARBA" id="ARBA00023136"/>
    </source>
</evidence>
<evidence type="ECO:0000313" key="9">
    <source>
        <dbReference type="Proteomes" id="UP000694546"/>
    </source>
</evidence>
<protein>
    <submittedName>
        <fullName evidence="8">Clarin 3</fullName>
    </submittedName>
</protein>
<dbReference type="Proteomes" id="UP000694546">
    <property type="component" value="Chromosome 18"/>
</dbReference>
<feature type="transmembrane region" description="Helical" evidence="7">
    <location>
        <begin position="189"/>
        <end position="215"/>
    </location>
</feature>
<feature type="transmembrane region" description="Helical" evidence="7">
    <location>
        <begin position="63"/>
        <end position="84"/>
    </location>
</feature>
<keyword evidence="3 7" id="KW-0812">Transmembrane</keyword>